<feature type="compositionally biased region" description="Low complexity" evidence="1">
    <location>
        <begin position="196"/>
        <end position="207"/>
    </location>
</feature>
<dbReference type="GO" id="GO:0030336">
    <property type="term" value="P:negative regulation of cell migration"/>
    <property type="evidence" value="ECO:0007669"/>
    <property type="project" value="TreeGrafter"/>
</dbReference>
<feature type="compositionally biased region" description="Polar residues" evidence="1">
    <location>
        <begin position="345"/>
        <end position="366"/>
    </location>
</feature>
<feature type="compositionally biased region" description="Basic residues" evidence="1">
    <location>
        <begin position="227"/>
        <end position="236"/>
    </location>
</feature>
<evidence type="ECO:0000256" key="1">
    <source>
        <dbReference type="SAM" id="MobiDB-lite"/>
    </source>
</evidence>
<protein>
    <submittedName>
        <fullName evidence="3">SIN3-HDAC complex-associated factor isoform X1</fullName>
    </submittedName>
</protein>
<dbReference type="PANTHER" id="PTHR13422:SF12">
    <property type="entry name" value="SIN3-HDAC COMPLEX-ASSOCIATED FACTOR"/>
    <property type="match status" value="1"/>
</dbReference>
<dbReference type="GO" id="GO:0070822">
    <property type="term" value="C:Sin3-type complex"/>
    <property type="evidence" value="ECO:0007669"/>
    <property type="project" value="TreeGrafter"/>
</dbReference>
<dbReference type="AlphaFoldDB" id="A0A7F5RLV0"/>
<gene>
    <name evidence="3" type="primary">LOC108734253</name>
</gene>
<dbReference type="InParanoid" id="A0A7F5RLV0"/>
<feature type="region of interest" description="Disordered" evidence="1">
    <location>
        <begin position="309"/>
        <end position="377"/>
    </location>
</feature>
<dbReference type="Pfam" id="PF15396">
    <property type="entry name" value="FAM60A"/>
    <property type="match status" value="1"/>
</dbReference>
<organism evidence="2 3">
    <name type="scientific">Agrilus planipennis</name>
    <name type="common">Emerald ash borer</name>
    <name type="synonym">Agrilus marcopoli</name>
    <dbReference type="NCBI Taxonomy" id="224129"/>
    <lineage>
        <taxon>Eukaryota</taxon>
        <taxon>Metazoa</taxon>
        <taxon>Ecdysozoa</taxon>
        <taxon>Arthropoda</taxon>
        <taxon>Hexapoda</taxon>
        <taxon>Insecta</taxon>
        <taxon>Pterygota</taxon>
        <taxon>Neoptera</taxon>
        <taxon>Endopterygota</taxon>
        <taxon>Coleoptera</taxon>
        <taxon>Polyphaga</taxon>
        <taxon>Elateriformia</taxon>
        <taxon>Buprestoidea</taxon>
        <taxon>Buprestidae</taxon>
        <taxon>Agrilinae</taxon>
        <taxon>Agrilus</taxon>
    </lineage>
</organism>
<dbReference type="PANTHER" id="PTHR13422">
    <property type="entry name" value="SIN3-HDAC COMPLEX-ASSOCIATED FACTOR"/>
    <property type="match status" value="1"/>
</dbReference>
<keyword evidence="2" id="KW-1185">Reference proteome</keyword>
<evidence type="ECO:0000313" key="2">
    <source>
        <dbReference type="Proteomes" id="UP000192223"/>
    </source>
</evidence>
<dbReference type="KEGG" id="apln:108734253"/>
<dbReference type="OrthoDB" id="10023333at2759"/>
<feature type="region of interest" description="Disordered" evidence="1">
    <location>
        <begin position="113"/>
        <end position="238"/>
    </location>
</feature>
<evidence type="ECO:0000313" key="3">
    <source>
        <dbReference type="RefSeq" id="XP_025836911.1"/>
    </source>
</evidence>
<dbReference type="Proteomes" id="UP000192223">
    <property type="component" value="Unplaced"/>
</dbReference>
<dbReference type="GeneID" id="108734253"/>
<name>A0A7F5RLV0_AGRPL</name>
<accession>A0A7F5RLV0</accession>
<sequence>MRECMSARSHPSQQLSLNTRVWIVLISENDVERLCKMFSFHRPKVYRSTTGCCICKAKSSSSRFTDSKKYEEDFLECFQLSTPRQGEICNACVLLVKRWKKLPAGSDRNWRHVVDARAGPGMKSMTKVKSKNKNNGDKLTSIKKKKKQDQEDDHRPRRHRPDDDDFDREYSPALSDDIKSDGGVQDVEMNDMDFASSDNDPSNRSSRTASPGASDYEEGAPGSTSRHSSRRLKGQAKRRDNLPEISGFVDLDFWTKEKICCGVIFKAPNGEVLVDPRFLKPCSARLAKCQKRRASLEKTELEINDAATKGKSYSDTSSDSGYDESSNQGAADHGSALFPKKPEKQQTPVSCSSNNVNRSITSTIGNDNDLMHSKIDN</sequence>
<dbReference type="RefSeq" id="XP_025836911.1">
    <property type="nucleotide sequence ID" value="XM_025981126.1"/>
</dbReference>
<dbReference type="InterPro" id="IPR026065">
    <property type="entry name" value="FAM60A"/>
</dbReference>
<proteinExistence type="predicted"/>
<reference evidence="3" key="1">
    <citation type="submission" date="2025-08" db="UniProtKB">
        <authorList>
            <consortium name="RefSeq"/>
        </authorList>
    </citation>
    <scope>IDENTIFICATION</scope>
    <source>
        <tissue evidence="3">Entire body</tissue>
    </source>
</reference>
<feature type="compositionally biased region" description="Low complexity" evidence="1">
    <location>
        <begin position="309"/>
        <end position="326"/>
    </location>
</feature>